<evidence type="ECO:0000256" key="4">
    <source>
        <dbReference type="ARBA" id="ARBA00013122"/>
    </source>
</evidence>
<keyword evidence="5 14" id="KW-0444">Lipid biosynthesis</keyword>
<dbReference type="Proteomes" id="UP000294933">
    <property type="component" value="Unassembled WGS sequence"/>
</dbReference>
<dbReference type="AlphaFoldDB" id="A0A4Y7QGK5"/>
<evidence type="ECO:0000256" key="10">
    <source>
        <dbReference type="ARBA" id="ARBA00023136"/>
    </source>
</evidence>
<dbReference type="GO" id="GO:0030497">
    <property type="term" value="P:fatty acid elongation"/>
    <property type="evidence" value="ECO:0007669"/>
    <property type="project" value="TreeGrafter"/>
</dbReference>
<dbReference type="OrthoDB" id="46988at2759"/>
<evidence type="ECO:0000256" key="3">
    <source>
        <dbReference type="ARBA" id="ARBA00007811"/>
    </source>
</evidence>
<feature type="transmembrane region" description="Helical" evidence="14">
    <location>
        <begin position="36"/>
        <end position="58"/>
    </location>
</feature>
<evidence type="ECO:0000256" key="13">
    <source>
        <dbReference type="ARBA" id="ARBA00036671"/>
    </source>
</evidence>
<keyword evidence="11 14" id="KW-0275">Fatty acid biosynthesis</keyword>
<accession>A0A4Y7QGK5</accession>
<proteinExistence type="inferred from homology"/>
<dbReference type="VEuPathDB" id="FungiDB:BD410DRAFT_826089"/>
<keyword evidence="6 14" id="KW-0812">Transmembrane</keyword>
<dbReference type="EC" id="4.2.1.134" evidence="4 14"/>
<feature type="compositionally biased region" description="Basic and acidic residues" evidence="15">
    <location>
        <begin position="1"/>
        <end position="10"/>
    </location>
</feature>
<dbReference type="Pfam" id="PF04387">
    <property type="entry name" value="PTPLA"/>
    <property type="match status" value="1"/>
</dbReference>
<comment type="subcellular location">
    <subcellularLocation>
        <location evidence="14">Endoplasmic reticulum membrane</location>
        <topology evidence="14">Multi-pass membrane protein</topology>
    </subcellularLocation>
    <subcellularLocation>
        <location evidence="1">Membrane</location>
        <topology evidence="1">Multi-pass membrane protein</topology>
    </subcellularLocation>
</comment>
<evidence type="ECO:0000256" key="6">
    <source>
        <dbReference type="ARBA" id="ARBA00022692"/>
    </source>
</evidence>
<keyword evidence="17" id="KW-1185">Reference proteome</keyword>
<evidence type="ECO:0000256" key="5">
    <source>
        <dbReference type="ARBA" id="ARBA00022516"/>
    </source>
</evidence>
<keyword evidence="8 14" id="KW-1133">Transmembrane helix</keyword>
<organism evidence="16 17">
    <name type="scientific">Rickenella mellea</name>
    <dbReference type="NCBI Taxonomy" id="50990"/>
    <lineage>
        <taxon>Eukaryota</taxon>
        <taxon>Fungi</taxon>
        <taxon>Dikarya</taxon>
        <taxon>Basidiomycota</taxon>
        <taxon>Agaricomycotina</taxon>
        <taxon>Agaricomycetes</taxon>
        <taxon>Hymenochaetales</taxon>
        <taxon>Rickenellaceae</taxon>
        <taxon>Rickenella</taxon>
    </lineage>
</organism>
<comment type="function">
    <text evidence="14">Catalyzes the third of the four reactions of the long-chain fatty acids elongation cycle. This endoplasmic reticulum-bound enzymatic process, allows the addition of two carbons to the chain of long- and very long-chain fatty acids/VLCFAs per cycle. This enzyme catalyzes the dehydration of the 3-hydroxyacyl-CoA intermediate into trans-2,3-enoyl-CoA, within each cycle of fatty acid elongation. Thereby, it participates to the production of VLCFAs of different chain lengths that are involved in multiple biological processes as precursors of membrane lipids and lipid mediators.</text>
</comment>
<keyword evidence="10 14" id="KW-0472">Membrane</keyword>
<dbReference type="PANTHER" id="PTHR11035:SF3">
    <property type="entry name" value="VERY-LONG-CHAIN (3R)-3-HYDROXYACYL-COA DEHYDRATASE"/>
    <property type="match status" value="1"/>
</dbReference>
<dbReference type="GO" id="GO:0042761">
    <property type="term" value="P:very long-chain fatty acid biosynthetic process"/>
    <property type="evidence" value="ECO:0007669"/>
    <property type="project" value="TreeGrafter"/>
</dbReference>
<comment type="catalytic activity">
    <reaction evidence="13 14">
        <text>a very-long-chain (3R)-3-hydroxyacyl-CoA = a very-long-chain (2E)-enoyl-CoA + H2O</text>
        <dbReference type="Rhea" id="RHEA:45812"/>
        <dbReference type="ChEBI" id="CHEBI:15377"/>
        <dbReference type="ChEBI" id="CHEBI:83728"/>
        <dbReference type="ChEBI" id="CHEBI:85440"/>
        <dbReference type="EC" id="4.2.1.134"/>
    </reaction>
</comment>
<feature type="compositionally biased region" description="Polar residues" evidence="15">
    <location>
        <begin position="13"/>
        <end position="24"/>
    </location>
</feature>
<keyword evidence="14" id="KW-0256">Endoplasmic reticulum</keyword>
<dbReference type="GO" id="GO:0030148">
    <property type="term" value="P:sphingolipid biosynthetic process"/>
    <property type="evidence" value="ECO:0007669"/>
    <property type="project" value="TreeGrafter"/>
</dbReference>
<keyword evidence="12 14" id="KW-0456">Lyase</keyword>
<dbReference type="InterPro" id="IPR007482">
    <property type="entry name" value="Tyr_Pase-like_PTPLA"/>
</dbReference>
<feature type="region of interest" description="Disordered" evidence="15">
    <location>
        <begin position="1"/>
        <end position="24"/>
    </location>
</feature>
<dbReference type="GO" id="GO:0102158">
    <property type="term" value="F:very-long-chain (3R)-3-hydroxyacyl-CoA dehydratase activity"/>
    <property type="evidence" value="ECO:0007669"/>
    <property type="project" value="UniProtKB-EC"/>
</dbReference>
<evidence type="ECO:0000256" key="14">
    <source>
        <dbReference type="RuleBase" id="RU363109"/>
    </source>
</evidence>
<keyword evidence="7 14" id="KW-0276">Fatty acid metabolism</keyword>
<dbReference type="UniPathway" id="UPA00094"/>
<dbReference type="PANTHER" id="PTHR11035">
    <property type="entry name" value="VERY-LONG-CHAIN (3R)-3-HYDROXYACYL-COA DEHYDRATASE"/>
    <property type="match status" value="1"/>
</dbReference>
<comment type="pathway">
    <text evidence="2 14">Lipid metabolism; fatty acid biosynthesis.</text>
</comment>
<evidence type="ECO:0000313" key="16">
    <source>
        <dbReference type="EMBL" id="TDL26242.1"/>
    </source>
</evidence>
<evidence type="ECO:0000256" key="12">
    <source>
        <dbReference type="ARBA" id="ARBA00023239"/>
    </source>
</evidence>
<name>A0A4Y7QGK5_9AGAM</name>
<evidence type="ECO:0000256" key="7">
    <source>
        <dbReference type="ARBA" id="ARBA00022832"/>
    </source>
</evidence>
<dbReference type="EMBL" id="ML170162">
    <property type="protein sequence ID" value="TDL26242.1"/>
    <property type="molecule type" value="Genomic_DNA"/>
</dbReference>
<dbReference type="GO" id="GO:0005789">
    <property type="term" value="C:endoplasmic reticulum membrane"/>
    <property type="evidence" value="ECO:0007669"/>
    <property type="project" value="UniProtKB-SubCell"/>
</dbReference>
<evidence type="ECO:0000256" key="15">
    <source>
        <dbReference type="SAM" id="MobiDB-lite"/>
    </source>
</evidence>
<dbReference type="STRING" id="50990.A0A4Y7QGK5"/>
<comment type="caution">
    <text evidence="14">Lacks conserved residue(s) required for the propagation of feature annotation.</text>
</comment>
<gene>
    <name evidence="16" type="ORF">BD410DRAFT_826089</name>
</gene>
<keyword evidence="9 14" id="KW-0443">Lipid metabolism</keyword>
<sequence length="314" mass="34915">MPPPIPHKDVSSPIKSKTKGSSSIASRNYGANAKKYYLIVYNVLSTLGWSYILVRLLLHLSGLTASAPPPSSRATQTASTLLSRFFTSVPLPLLRSTSRSAGYKAALGKYVHAPKWLQVWLTTLYGRAETTYGAVGPTTAFVQTFALLEVMHAALGWVRSPVQTTAMQVASRLYLVWGVVEQFDSARTSPLYASMVFAWSLTEVIRYSFYALSLLSYEPSFLLYLRYTTFYVLYPLGAGSEAFVNYATLPASSPLPTPSSWARGMWGVMDYIRGALFLIWWPGLYVMYTYMIKQRKKVLGTGPGYRIGAKPKTR</sequence>
<feature type="transmembrane region" description="Helical" evidence="14">
    <location>
        <begin position="271"/>
        <end position="290"/>
    </location>
</feature>
<evidence type="ECO:0000256" key="9">
    <source>
        <dbReference type="ARBA" id="ARBA00023098"/>
    </source>
</evidence>
<protein>
    <recommendedName>
        <fullName evidence="4 14">Very-long-chain (3R)-3-hydroxyacyl-CoA dehydratase</fullName>
        <ecNumber evidence="4 14">4.2.1.134</ecNumber>
    </recommendedName>
</protein>
<evidence type="ECO:0000256" key="8">
    <source>
        <dbReference type="ARBA" id="ARBA00022989"/>
    </source>
</evidence>
<evidence type="ECO:0000256" key="1">
    <source>
        <dbReference type="ARBA" id="ARBA00004141"/>
    </source>
</evidence>
<evidence type="ECO:0000256" key="2">
    <source>
        <dbReference type="ARBA" id="ARBA00005194"/>
    </source>
</evidence>
<evidence type="ECO:0000313" key="17">
    <source>
        <dbReference type="Proteomes" id="UP000294933"/>
    </source>
</evidence>
<comment type="similarity">
    <text evidence="3 14">Belongs to the very long-chain fatty acids dehydratase HACD family.</text>
</comment>
<evidence type="ECO:0000256" key="11">
    <source>
        <dbReference type="ARBA" id="ARBA00023160"/>
    </source>
</evidence>
<reference evidence="16 17" key="1">
    <citation type="submission" date="2018-06" db="EMBL/GenBank/DDBJ databases">
        <title>A transcriptomic atlas of mushroom development highlights an independent origin of complex multicellularity.</title>
        <authorList>
            <consortium name="DOE Joint Genome Institute"/>
            <person name="Krizsan K."/>
            <person name="Almasi E."/>
            <person name="Merenyi Z."/>
            <person name="Sahu N."/>
            <person name="Viragh M."/>
            <person name="Koszo T."/>
            <person name="Mondo S."/>
            <person name="Kiss B."/>
            <person name="Balint B."/>
            <person name="Kues U."/>
            <person name="Barry K."/>
            <person name="Hegedus J.C."/>
            <person name="Henrissat B."/>
            <person name="Johnson J."/>
            <person name="Lipzen A."/>
            <person name="Ohm R."/>
            <person name="Nagy I."/>
            <person name="Pangilinan J."/>
            <person name="Yan J."/>
            <person name="Xiong Y."/>
            <person name="Grigoriev I.V."/>
            <person name="Hibbett D.S."/>
            <person name="Nagy L.G."/>
        </authorList>
    </citation>
    <scope>NUCLEOTIDE SEQUENCE [LARGE SCALE GENOMIC DNA]</scope>
    <source>
        <strain evidence="16 17">SZMC22713</strain>
    </source>
</reference>